<gene>
    <name evidence="2" type="ORF">F503_05661</name>
</gene>
<accession>S3CEP8</accession>
<feature type="compositionally biased region" description="Basic and acidic residues" evidence="1">
    <location>
        <begin position="80"/>
        <end position="101"/>
    </location>
</feature>
<dbReference type="VEuPathDB" id="FungiDB:F503_05661"/>
<evidence type="ECO:0000313" key="2">
    <source>
        <dbReference type="EMBL" id="EPE10566.1"/>
    </source>
</evidence>
<sequence>MTPVEFSVERVSDDETGNEEGTADKDETDEEDTEVGTDCGGSEENGSSDDEDGALKQQRSNQGLDAIELRRVMNSVGYHGKPEHFEEVVRQRGDNRGNELL</sequence>
<feature type="compositionally biased region" description="Acidic residues" evidence="1">
    <location>
        <begin position="26"/>
        <end position="35"/>
    </location>
</feature>
<dbReference type="EMBL" id="KE148146">
    <property type="protein sequence ID" value="EPE10566.1"/>
    <property type="molecule type" value="Genomic_DNA"/>
</dbReference>
<dbReference type="HOGENOM" id="CLU_2292482_0_0_1"/>
<protein>
    <submittedName>
        <fullName evidence="2">Uncharacterized protein</fullName>
    </submittedName>
</protein>
<feature type="region of interest" description="Disordered" evidence="1">
    <location>
        <begin position="1"/>
        <end position="101"/>
    </location>
</feature>
<evidence type="ECO:0000256" key="1">
    <source>
        <dbReference type="SAM" id="MobiDB-lite"/>
    </source>
</evidence>
<name>S3CEP8_OPHP1</name>
<evidence type="ECO:0000313" key="3">
    <source>
        <dbReference type="Proteomes" id="UP000016923"/>
    </source>
</evidence>
<proteinExistence type="predicted"/>
<organism evidence="2 3">
    <name type="scientific">Ophiostoma piceae (strain UAMH 11346)</name>
    <name type="common">Sap stain fungus</name>
    <dbReference type="NCBI Taxonomy" id="1262450"/>
    <lineage>
        <taxon>Eukaryota</taxon>
        <taxon>Fungi</taxon>
        <taxon>Dikarya</taxon>
        <taxon>Ascomycota</taxon>
        <taxon>Pezizomycotina</taxon>
        <taxon>Sordariomycetes</taxon>
        <taxon>Sordariomycetidae</taxon>
        <taxon>Ophiostomatales</taxon>
        <taxon>Ophiostomataceae</taxon>
        <taxon>Ophiostoma</taxon>
    </lineage>
</organism>
<dbReference type="AlphaFoldDB" id="S3CEP8"/>
<dbReference type="Proteomes" id="UP000016923">
    <property type="component" value="Unassembled WGS sequence"/>
</dbReference>
<keyword evidence="3" id="KW-1185">Reference proteome</keyword>
<reference evidence="2 3" key="1">
    <citation type="journal article" date="2013" name="BMC Genomics">
        <title>The genome and transcriptome of the pine saprophyte Ophiostoma piceae, and a comparison with the bark beetle-associated pine pathogen Grosmannia clavigera.</title>
        <authorList>
            <person name="Haridas S."/>
            <person name="Wang Y."/>
            <person name="Lim L."/>
            <person name="Massoumi Alamouti S."/>
            <person name="Jackman S."/>
            <person name="Docking R."/>
            <person name="Robertson G."/>
            <person name="Birol I."/>
            <person name="Bohlmann J."/>
            <person name="Breuil C."/>
        </authorList>
    </citation>
    <scope>NUCLEOTIDE SEQUENCE [LARGE SCALE GENOMIC DNA]</scope>
    <source>
        <strain evidence="2 3">UAMH 11346</strain>
    </source>
</reference>